<dbReference type="KEGG" id="dfg:B0537_14985"/>
<keyword evidence="5" id="KW-1185">Reference proteome</keyword>
<dbReference type="Pfam" id="PF18144">
    <property type="entry name" value="SMODS"/>
    <property type="match status" value="1"/>
</dbReference>
<keyword evidence="2" id="KW-0175">Coiled coil</keyword>
<feature type="coiled-coil region" evidence="2">
    <location>
        <begin position="251"/>
        <end position="278"/>
    </location>
</feature>
<dbReference type="AlphaFoldDB" id="A0A1S6IZR5"/>
<organism evidence="4 5">
    <name type="scientific">Desulforamulus ferrireducens</name>
    <dbReference type="NCBI Taxonomy" id="1833852"/>
    <lineage>
        <taxon>Bacteria</taxon>
        <taxon>Bacillati</taxon>
        <taxon>Bacillota</taxon>
        <taxon>Clostridia</taxon>
        <taxon>Eubacteriales</taxon>
        <taxon>Peptococcaceae</taxon>
        <taxon>Desulforamulus</taxon>
    </lineage>
</organism>
<evidence type="ECO:0000313" key="5">
    <source>
        <dbReference type="Proteomes" id="UP000189464"/>
    </source>
</evidence>
<dbReference type="Gene3D" id="3.30.460.10">
    <property type="entry name" value="Beta Polymerase, domain 2"/>
    <property type="match status" value="1"/>
</dbReference>
<dbReference type="SUPFAM" id="SSF81301">
    <property type="entry name" value="Nucleotidyltransferase"/>
    <property type="match status" value="1"/>
</dbReference>
<evidence type="ECO:0000256" key="2">
    <source>
        <dbReference type="SAM" id="Coils"/>
    </source>
</evidence>
<accession>A0A1S6IZR5</accession>
<name>A0A1S6IZR5_9FIRM</name>
<dbReference type="CDD" id="cd05400">
    <property type="entry name" value="NT_2-5OAS_ClassI-CCAase"/>
    <property type="match status" value="1"/>
</dbReference>
<dbReference type="GO" id="GO:0016779">
    <property type="term" value="F:nucleotidyltransferase activity"/>
    <property type="evidence" value="ECO:0007669"/>
    <property type="project" value="InterPro"/>
</dbReference>
<dbReference type="Proteomes" id="UP000189464">
    <property type="component" value="Chromosome"/>
</dbReference>
<proteinExistence type="predicted"/>
<evidence type="ECO:0000259" key="3">
    <source>
        <dbReference type="Pfam" id="PF18134"/>
    </source>
</evidence>
<reference evidence="4 5" key="1">
    <citation type="journal article" date="2016" name="Int. J. Syst. Evol. Microbiol.">
        <title>Desulfotomaculum ferrireducens sp. nov., a moderately thermophilic sulfate-reducing and dissimilatory Fe(III)-reducing bacterium isolated from compost.</title>
        <authorList>
            <person name="Yang G."/>
            <person name="Guo J."/>
            <person name="Zhuang L."/>
            <person name="Yuan Y."/>
            <person name="Zhou S."/>
        </authorList>
    </citation>
    <scope>NUCLEOTIDE SEQUENCE [LARGE SCALE GENOMIC DNA]</scope>
    <source>
        <strain evidence="4 5">GSS09</strain>
    </source>
</reference>
<dbReference type="InterPro" id="IPR006116">
    <property type="entry name" value="NT_2-5OAS_ClassI-CCAase"/>
</dbReference>
<dbReference type="InterPro" id="IPR040511">
    <property type="entry name" value="AGS_C"/>
</dbReference>
<dbReference type="GO" id="GO:0051607">
    <property type="term" value="P:defense response to virus"/>
    <property type="evidence" value="ECO:0007669"/>
    <property type="project" value="UniProtKB-KW"/>
</dbReference>
<dbReference type="OrthoDB" id="7572058at2"/>
<gene>
    <name evidence="4" type="ORF">B0537_14985</name>
</gene>
<sequence length="438" mass="50936">MSLSDDFNTFCNDILLKNRADMETSAGEIAKKLNNVYYDLSSEKEEHMYIVGSVGRESAIKGSSDLDLIFDLPNETYKKFDNYTGNGQSALLQEVKDHLKERYPKTKLRGDGQVVVIEFTNYTVELVPGFKQSDGKFKYPDTHDGGSWKKTDPIPEKEESKNFDIETGGNFLNFCHTIRAWKNKKGFKFSGLLIDTLVYNFFNDNTSYKAVGYDAYLEVLKELFNYLKGLNKQQSYWYALGSNQHVYNTDNGNFIDKAKEAYEEIKDLDEESENINDVLRNLLGTEFPKKEVATEQANLYKGLYTRKYRNTEEFIERKFPVDIRYNLVIDCKVTQDGWRDQWLSAILKQRGLLRINKKLDFYIDYTDAPEPYDIYWKVKNEGEVAIQKDCIRGQVIRTNNKHQKERTDFKGPHYVECYLVKNNVCVARARINVPIGNF</sequence>
<evidence type="ECO:0000256" key="1">
    <source>
        <dbReference type="ARBA" id="ARBA00023118"/>
    </source>
</evidence>
<keyword evidence="1" id="KW-0051">Antiviral defense</keyword>
<dbReference type="STRING" id="1833852.B0537_14985"/>
<feature type="domain" description="Adenylyl/Guanylyl and SMODS C-terminal sensor" evidence="3">
    <location>
        <begin position="309"/>
        <end position="435"/>
    </location>
</feature>
<dbReference type="Pfam" id="PF18134">
    <property type="entry name" value="AGS_C"/>
    <property type="match status" value="1"/>
</dbReference>
<dbReference type="RefSeq" id="WP_077715293.1">
    <property type="nucleotide sequence ID" value="NZ_CP019698.1"/>
</dbReference>
<evidence type="ECO:0000313" key="4">
    <source>
        <dbReference type="EMBL" id="AQS60262.1"/>
    </source>
</evidence>
<dbReference type="InterPro" id="IPR043519">
    <property type="entry name" value="NT_sf"/>
</dbReference>
<dbReference type="EMBL" id="CP019698">
    <property type="protein sequence ID" value="AQS60262.1"/>
    <property type="molecule type" value="Genomic_DNA"/>
</dbReference>
<protein>
    <recommendedName>
        <fullName evidence="3">Adenylyl/Guanylyl and SMODS C-terminal sensor domain-containing protein</fullName>
    </recommendedName>
</protein>